<dbReference type="AlphaFoldDB" id="A0A239KG06"/>
<organism evidence="1 2">
    <name type="scientific">Rhodococcoides kyotonense</name>
    <dbReference type="NCBI Taxonomy" id="398843"/>
    <lineage>
        <taxon>Bacteria</taxon>
        <taxon>Bacillati</taxon>
        <taxon>Actinomycetota</taxon>
        <taxon>Actinomycetes</taxon>
        <taxon>Mycobacteriales</taxon>
        <taxon>Nocardiaceae</taxon>
        <taxon>Rhodococcoides</taxon>
    </lineage>
</organism>
<keyword evidence="2" id="KW-1185">Reference proteome</keyword>
<dbReference type="SUPFAM" id="SSF56784">
    <property type="entry name" value="HAD-like"/>
    <property type="match status" value="1"/>
</dbReference>
<dbReference type="RefSeq" id="WP_089248594.1">
    <property type="nucleotide sequence ID" value="NZ_FZOW01000010.1"/>
</dbReference>
<dbReference type="InterPro" id="IPR036412">
    <property type="entry name" value="HAD-like_sf"/>
</dbReference>
<dbReference type="Gene3D" id="3.40.50.1000">
    <property type="entry name" value="HAD superfamily/HAD-like"/>
    <property type="match status" value="1"/>
</dbReference>
<dbReference type="InterPro" id="IPR023214">
    <property type="entry name" value="HAD_sf"/>
</dbReference>
<accession>A0A239KG06</accession>
<dbReference type="STRING" id="398843.A3K89_11195"/>
<evidence type="ECO:0000313" key="2">
    <source>
        <dbReference type="Proteomes" id="UP000198327"/>
    </source>
</evidence>
<dbReference type="OrthoDB" id="1666512at2"/>
<evidence type="ECO:0000313" key="1">
    <source>
        <dbReference type="EMBL" id="SNT17005.1"/>
    </source>
</evidence>
<evidence type="ECO:0008006" key="3">
    <source>
        <dbReference type="Google" id="ProtNLM"/>
    </source>
</evidence>
<dbReference type="EMBL" id="FZOW01000010">
    <property type="protein sequence ID" value="SNT17005.1"/>
    <property type="molecule type" value="Genomic_DNA"/>
</dbReference>
<protein>
    <recommendedName>
        <fullName evidence="3">HAD family hydrolase</fullName>
    </recommendedName>
</protein>
<name>A0A239KG06_9NOCA</name>
<reference evidence="2" key="1">
    <citation type="submission" date="2017-06" db="EMBL/GenBank/DDBJ databases">
        <authorList>
            <person name="Varghese N."/>
            <person name="Submissions S."/>
        </authorList>
    </citation>
    <scope>NUCLEOTIDE SEQUENCE [LARGE SCALE GENOMIC DNA]</scope>
    <source>
        <strain evidence="2">JCM 23211</strain>
    </source>
</reference>
<sequence>MSALISVDLDRTMIYSAAALGFPVDDSVRCVEIYDGAPLSYMTNVAIDSLETLASSAVVVPTTTRTIEQFRRIALPGAPWRYAITSNGGNILVDGVPDHEWRQSFSEIDLDGIRHELQLRAVGDWVLKRRTADDLFCYLVVDTSTMPKDFLGDWSTWCAERGWNVSQQGRKIYTMPDVVCKSRAVAEVLSRCIDDGLLDASSVTLAAGDGALDAEMLIAADRAIRPRHGELESLGFQHERVSVTDASGGRAGEQILAWLHANAQLDGTVGVGGASK</sequence>
<proteinExistence type="predicted"/>
<dbReference type="Proteomes" id="UP000198327">
    <property type="component" value="Unassembled WGS sequence"/>
</dbReference>
<gene>
    <name evidence="1" type="ORF">SAMN05421642_110145</name>
</gene>